<protein>
    <recommendedName>
        <fullName evidence="1">Extradiol ring-cleavage dioxygenase class III enzyme subunit B domain-containing protein</fullName>
    </recommendedName>
</protein>
<dbReference type="AlphaFoldDB" id="A0A346A1U6"/>
<dbReference type="Proteomes" id="UP000254889">
    <property type="component" value="Chromosome"/>
</dbReference>
<sequence>MGELVMAAAMSHAPGIAAFTERATEEERAGFLGAAAELRQVLADAKPDLLVFLAPDHFTNFFVDKMPAFCIGVNEAYQGPVEKWLRIEKGKVNGAPDFATQLLEEAMDSGFDPAFSRGLQLEHSVMVPMNLIRPERDLPIVWVMANCQIPPMPSLKRCYQFGEVLRKVIDGRNERVAVIGTGGLSHSPGAAEAYDLDPEFDQEFLALLDSDNPKAILDIPASRLDRAGFGTWEVRLWAIALGATKGRPARTLSYAPIKAWQTGCAVSVFR</sequence>
<feature type="domain" description="Extradiol ring-cleavage dioxygenase class III enzyme subunit B" evidence="1">
    <location>
        <begin position="7"/>
        <end position="262"/>
    </location>
</feature>
<evidence type="ECO:0000313" key="2">
    <source>
        <dbReference type="EMBL" id="AXK83143.1"/>
    </source>
</evidence>
<dbReference type="Gene3D" id="3.40.830.10">
    <property type="entry name" value="LigB-like"/>
    <property type="match status" value="1"/>
</dbReference>
<dbReference type="EMBL" id="CP031417">
    <property type="protein sequence ID" value="AXK83143.1"/>
    <property type="molecule type" value="Genomic_DNA"/>
</dbReference>
<dbReference type="GO" id="GO:0008198">
    <property type="term" value="F:ferrous iron binding"/>
    <property type="evidence" value="ECO:0007669"/>
    <property type="project" value="InterPro"/>
</dbReference>
<dbReference type="KEGG" id="ptaw:DW352_23060"/>
<organism evidence="2 3">
    <name type="scientific">Pseudolabrys taiwanensis</name>
    <dbReference type="NCBI Taxonomy" id="331696"/>
    <lineage>
        <taxon>Bacteria</taxon>
        <taxon>Pseudomonadati</taxon>
        <taxon>Pseudomonadota</taxon>
        <taxon>Alphaproteobacteria</taxon>
        <taxon>Hyphomicrobiales</taxon>
        <taxon>Xanthobacteraceae</taxon>
        <taxon>Pseudolabrys</taxon>
    </lineage>
</organism>
<accession>A0A346A1U6</accession>
<keyword evidence="3" id="KW-1185">Reference proteome</keyword>
<dbReference type="InterPro" id="IPR004183">
    <property type="entry name" value="Xdiol_dOase_suB"/>
</dbReference>
<dbReference type="SUPFAM" id="SSF53213">
    <property type="entry name" value="LigB-like"/>
    <property type="match status" value="1"/>
</dbReference>
<evidence type="ECO:0000259" key="1">
    <source>
        <dbReference type="Pfam" id="PF02900"/>
    </source>
</evidence>
<dbReference type="RefSeq" id="WP_115693522.1">
    <property type="nucleotide sequence ID" value="NZ_CP031417.1"/>
</dbReference>
<dbReference type="GO" id="GO:0016702">
    <property type="term" value="F:oxidoreductase activity, acting on single donors with incorporation of molecular oxygen, incorporation of two atoms of oxygen"/>
    <property type="evidence" value="ECO:0007669"/>
    <property type="project" value="UniProtKB-ARBA"/>
</dbReference>
<gene>
    <name evidence="2" type="ORF">DW352_23060</name>
</gene>
<name>A0A346A1U6_9HYPH</name>
<proteinExistence type="predicted"/>
<evidence type="ECO:0000313" key="3">
    <source>
        <dbReference type="Proteomes" id="UP000254889"/>
    </source>
</evidence>
<reference evidence="2 3" key="1">
    <citation type="submission" date="2018-07" db="EMBL/GenBank/DDBJ databases">
        <authorList>
            <person name="Quirk P.G."/>
            <person name="Krulwich T.A."/>
        </authorList>
    </citation>
    <scope>NUCLEOTIDE SEQUENCE [LARGE SCALE GENOMIC DNA]</scope>
    <source>
        <strain evidence="2 3">CC-BB4</strain>
    </source>
</reference>
<dbReference type="OrthoDB" id="8673673at2"/>
<dbReference type="CDD" id="cd07359">
    <property type="entry name" value="PCA_45_Doxase_B_like"/>
    <property type="match status" value="1"/>
</dbReference>
<dbReference type="Pfam" id="PF02900">
    <property type="entry name" value="LigB"/>
    <property type="match status" value="1"/>
</dbReference>